<dbReference type="AlphaFoldDB" id="A0A2U1ZV19"/>
<keyword evidence="1" id="KW-0732">Signal</keyword>
<feature type="chain" id="PRO_5015557102" description="DUF4333 domain-containing protein" evidence="1">
    <location>
        <begin position="25"/>
        <end position="106"/>
    </location>
</feature>
<protein>
    <recommendedName>
        <fullName evidence="4">DUF4333 domain-containing protein</fullName>
    </recommendedName>
</protein>
<evidence type="ECO:0000256" key="1">
    <source>
        <dbReference type="SAM" id="SignalP"/>
    </source>
</evidence>
<gene>
    <name evidence="2" type="ORF">C8046_09005</name>
</gene>
<evidence type="ECO:0008006" key="4">
    <source>
        <dbReference type="Google" id="ProtNLM"/>
    </source>
</evidence>
<reference evidence="2 3" key="1">
    <citation type="submission" date="2018-03" db="EMBL/GenBank/DDBJ databases">
        <title>Genome assembly of novel Miniimonas species PCH200.</title>
        <authorList>
            <person name="Thakur V."/>
            <person name="Kumar V."/>
            <person name="Singh D."/>
        </authorList>
    </citation>
    <scope>NUCLEOTIDE SEQUENCE [LARGE SCALE GENOMIC DNA]</scope>
    <source>
        <strain evidence="2 3">PCH200</strain>
    </source>
</reference>
<evidence type="ECO:0000313" key="3">
    <source>
        <dbReference type="Proteomes" id="UP000245166"/>
    </source>
</evidence>
<name>A0A2U1ZV19_9MICO</name>
<evidence type="ECO:0000313" key="2">
    <source>
        <dbReference type="EMBL" id="PWD50762.1"/>
    </source>
</evidence>
<dbReference type="Proteomes" id="UP000245166">
    <property type="component" value="Unassembled WGS sequence"/>
</dbReference>
<dbReference type="EMBL" id="PYHR01000002">
    <property type="protein sequence ID" value="PWD50762.1"/>
    <property type="molecule type" value="Genomic_DNA"/>
</dbReference>
<accession>A0A2U1ZV19</accession>
<dbReference type="OrthoDB" id="5193721at2"/>
<comment type="caution">
    <text evidence="2">The sequence shown here is derived from an EMBL/GenBank/DDBJ whole genome shotgun (WGS) entry which is preliminary data.</text>
</comment>
<proteinExistence type="predicted"/>
<sequence length="106" mass="10914">MKRTALASAAAVAALLLTACSASANLTVSPEKIAEEAEGALEAQIGSRPDIDCGEENVDLVDGTVVDCLLTDPETMSQFDTTVTLSEVDGTNFKIDVQVASEPNAA</sequence>
<dbReference type="PROSITE" id="PS51257">
    <property type="entry name" value="PROKAR_LIPOPROTEIN"/>
    <property type="match status" value="1"/>
</dbReference>
<dbReference type="RefSeq" id="WP_109229144.1">
    <property type="nucleotide sequence ID" value="NZ_PYHR01000002.1"/>
</dbReference>
<feature type="signal peptide" evidence="1">
    <location>
        <begin position="1"/>
        <end position="24"/>
    </location>
</feature>
<organism evidence="2 3">
    <name type="scientific">Serinibacter arcticus</name>
    <dbReference type="NCBI Taxonomy" id="1655435"/>
    <lineage>
        <taxon>Bacteria</taxon>
        <taxon>Bacillati</taxon>
        <taxon>Actinomycetota</taxon>
        <taxon>Actinomycetes</taxon>
        <taxon>Micrococcales</taxon>
        <taxon>Beutenbergiaceae</taxon>
        <taxon>Serinibacter</taxon>
    </lineage>
</organism>
<keyword evidence="3" id="KW-1185">Reference proteome</keyword>